<feature type="domain" description="DUF7933" evidence="1">
    <location>
        <begin position="1141"/>
        <end position="1270"/>
    </location>
</feature>
<evidence type="ECO:0000259" key="1">
    <source>
        <dbReference type="Pfam" id="PF25564"/>
    </source>
</evidence>
<dbReference type="Proteomes" id="UP000036938">
    <property type="component" value="Unassembled WGS sequence"/>
</dbReference>
<protein>
    <recommendedName>
        <fullName evidence="1">DUF7933 domain-containing protein</fullName>
    </recommendedName>
</protein>
<dbReference type="RefSeq" id="WP_050532843.1">
    <property type="nucleotide sequence ID" value="NZ_AQQZ01000034.1"/>
</dbReference>
<evidence type="ECO:0000313" key="2">
    <source>
        <dbReference type="EMBL" id="KNG91781.1"/>
    </source>
</evidence>
<feature type="non-terminal residue" evidence="2">
    <location>
        <position position="1892"/>
    </location>
</feature>
<feature type="domain" description="DUF7933" evidence="1">
    <location>
        <begin position="452"/>
        <end position="548"/>
    </location>
</feature>
<keyword evidence="3" id="KW-1185">Reference proteome</keyword>
<dbReference type="EMBL" id="AQQZ01000034">
    <property type="protein sequence ID" value="KNG91781.1"/>
    <property type="molecule type" value="Genomic_DNA"/>
</dbReference>
<evidence type="ECO:0000313" key="3">
    <source>
        <dbReference type="Proteomes" id="UP000036938"/>
    </source>
</evidence>
<feature type="domain" description="DUF7933" evidence="1">
    <location>
        <begin position="593"/>
        <end position="711"/>
    </location>
</feature>
<dbReference type="InterPro" id="IPR057693">
    <property type="entry name" value="DUF7933"/>
</dbReference>
<name>A0A0L1JJ52_9RHOB</name>
<comment type="caution">
    <text evidence="2">The sequence shown here is derived from an EMBL/GenBank/DDBJ whole genome shotgun (WGS) entry which is preliminary data.</text>
</comment>
<organism evidence="2 3">
    <name type="scientific">Pseudaestuariivita atlantica</name>
    <dbReference type="NCBI Taxonomy" id="1317121"/>
    <lineage>
        <taxon>Bacteria</taxon>
        <taxon>Pseudomonadati</taxon>
        <taxon>Pseudomonadota</taxon>
        <taxon>Alphaproteobacteria</taxon>
        <taxon>Rhodobacterales</taxon>
        <taxon>Paracoccaceae</taxon>
        <taxon>Pseudaestuariivita</taxon>
    </lineage>
</organism>
<feature type="domain" description="DUF7933" evidence="1">
    <location>
        <begin position="735"/>
        <end position="872"/>
    </location>
</feature>
<feature type="domain" description="DUF7933" evidence="1">
    <location>
        <begin position="27"/>
        <end position="138"/>
    </location>
</feature>
<dbReference type="Pfam" id="PF25564">
    <property type="entry name" value="DUF7933"/>
    <property type="match status" value="7"/>
</dbReference>
<reference evidence="2 3" key="1">
    <citation type="journal article" date="2015" name="Int. J. Syst. Evol. Microbiol.">
        <title>Aestuariivita atlantica sp. nov., isolated from deep sea sediment of the Atlantic Ocean.</title>
        <authorList>
            <person name="Li G."/>
            <person name="Lai Q."/>
            <person name="Du Y."/>
            <person name="Liu X."/>
            <person name="Sun F."/>
            <person name="Shao Z."/>
        </authorList>
    </citation>
    <scope>NUCLEOTIDE SEQUENCE [LARGE SCALE GENOMIC DNA]</scope>
    <source>
        <strain evidence="2 3">22II-S11-z3</strain>
    </source>
</reference>
<feature type="domain" description="DUF7933" evidence="1">
    <location>
        <begin position="1008"/>
        <end position="1125"/>
    </location>
</feature>
<proteinExistence type="predicted"/>
<dbReference type="OrthoDB" id="9773411at2"/>
<dbReference type="PATRIC" id="fig|1317121.7.peg.2538"/>
<gene>
    <name evidence="2" type="ORF">ATO11_20870</name>
</gene>
<sequence>MAFRVWFFVLVGLVFWVPRAMAFDVTPTFTPTLLQPTQTTRLRISFLNSVTSPVTGLTLTDTLPAGMFVATPASAVSSCGGSVSTSNGATEGTITLTGGTIPAQVGDTAGTCYIEVSVYAASSGTYINEVPANDATGTVAGAPTSNPNPGSATFAATIQNISASMSLDIGGNTLQGGETANRIITLTNPNDVPLTGVSFVHDLNGDSGFNLNANGPVSGTCGGTGTISDTTPATSDFDTTSVITISDATIPANGQCTIIYQVEPARDMTRTFNDTTMTHQINGGAITTNEGATNPTFNDPIRTVSGIEVDKTFDGVKNAELNTNTASGADLGIEITNYNAAPLPGFTLTDTMPAGIVSTNVFRNTCGGTSSINGGAEVTVTGASLGAASGAPIPGLQVQSCNIDARVEPSVTGNNTYTNVIAAGDINGFSHTATSANLEVTDYIGPEDPLSVTKAFQMGNIYPGDTQTLTFTLTNTYDENLLNVSLTDHLVNNTSANAGLRIGAGGVTSNTCQGSASATPNGDLISISGVYLPIGASCQVVVEVTMASDAQNSRTIWNTVPQSQITFDTVDQTGLNPVDNAADSIYVRRPIELYKSYDPASVVSGGESRLTLRFQRNSRAGSTTSDITFYDELPSGHTIADPANIQNSCGGSVTISPDRSRVDLAGGSLGPVGGTTLECTLVLTVIAPNSVGSSNNTVFAGHTTATDDGQPGAFNQMVTTRNRSATLTRTQGDLTLTKEFLQPTIAGGQPSRVRITIANTASDAIDLTGVGITDSFAGTELRLADSVSPTFTNTSGTPNAGGCTGGTFATVGGAGGQITLAGAGVEADSTCHFEFNTTSFFGGTVTNSLPAQALVSDQGTTNPAPVSASLAVEREFNVSKGFQPAIVGPGETSQAVISVINASSVNFTGTTGIPMLVDTLPAGLAISGTPTTTCTGATVSANTASSPQEIILSGGSYPADTSCTIFADVSAAAPGAFVNTIPAGSLSTEESGTNADPASATLAVIAPPTIAKAFGPASIGNGETSTITFTLSNPNAASLLPAGISGATFSDTMTNMVIAAPPNVGGTCNPQTYSASAGGSVFSVSDLSIAPGASCTVQIDVTSTVPGSHDNQATGISSDQMANPGDPSNIAALTVGTASVPTIAKSFSVDTLLPGETATLLFTLQNPNAGAANIDAAGFSDTFPTSPGAMVVASPANVYSTCDGTVADLGGGSVDPGDTGIQLQGGFIAGNGSCYVSVDVTVPTDGTYTNTSSGLTTEFGTSGTASDTLVAESAPTILSASEGTRTVRESDNSQVVDSVLGPNDTFAGQQAFVGSGAAGNVDMTITAIDAALSVNTDTGLIVVAPGTGAGTYSVTYQICQAGNPSNCAPTRTESVEVVVATILATTDYASGSPLQVEQADFAKEPGNVLGSSDLLDGVQATVAPGTGGNVDLSILSVTGPSGASTDITVNVNTGVISVAGSTPQGIYEISYQICEDDHADNCDTASEFVEVTIVPIAAGAETARAATGSDQSVNVGSLLGASDTLDGAPATVGPGATGSVDLSVVSITEGGSPSGNIAVDLDTGDMVVAAGTPDGTYLVTYRICEETNRSNCATATEEITVTSLAIVAGPEADRTVVGSDGAIDAGPALSSAQDRVDGSAATLGASGNATLSIVPGANTDPELSIDPVTSRITVAAGTAAGTYTIEYRLCDSTNSDNCATAIETVIVADRPIAAAPEPVQIVYQSNSAVTAPSIIGASDLIDSAQAVPGFGGNVILTTVSGDPRLTLDTETGEIEVAPNMPLGDFTLTYRICDPANLDNCATATETVRIARRPITAASEADRPLYASTAAQTAGSVIGSGDTLDGLAAVPGFGGNVVLTLGGGSPEVSLNVATGDLGVAAGTPPGTYVLDYN</sequence>
<feature type="domain" description="DUF7933" evidence="1">
    <location>
        <begin position="878"/>
        <end position="1004"/>
    </location>
</feature>
<dbReference type="STRING" id="1317121.ATO11_20870"/>
<accession>A0A0L1JJ52</accession>